<dbReference type="RefSeq" id="WP_111983347.1">
    <property type="nucleotide sequence ID" value="NZ_NFZS01000003.1"/>
</dbReference>
<keyword evidence="3" id="KW-1185">Reference proteome</keyword>
<reference evidence="2 3" key="1">
    <citation type="journal article" date="2018" name="Genet. Mol. Biol.">
        <title>The genome sequence of Dyella jiangningensis FCAV SCS01 from a lignocellulose-decomposing microbial consortium metagenome reveals potential for biotechnological applications.</title>
        <authorList>
            <person name="Desiderato J.G."/>
            <person name="Alvarenga D.O."/>
            <person name="Constancio M.T.L."/>
            <person name="Alves L.M.C."/>
            <person name="Varani A.M."/>
        </authorList>
    </citation>
    <scope>NUCLEOTIDE SEQUENCE [LARGE SCALE GENOMIC DNA]</scope>
    <source>
        <strain evidence="2 3">FCAV SCS01</strain>
    </source>
</reference>
<proteinExistence type="predicted"/>
<dbReference type="OrthoDB" id="5958452at2"/>
<name>A0A328P435_9GAMM</name>
<dbReference type="AlphaFoldDB" id="A0A328P435"/>
<feature type="transmembrane region" description="Helical" evidence="1">
    <location>
        <begin position="60"/>
        <end position="80"/>
    </location>
</feature>
<accession>A0A328P435</accession>
<evidence type="ECO:0000256" key="1">
    <source>
        <dbReference type="SAM" id="Phobius"/>
    </source>
</evidence>
<keyword evidence="1" id="KW-1133">Transmembrane helix</keyword>
<dbReference type="EMBL" id="NFZS01000003">
    <property type="protein sequence ID" value="RAO76061.1"/>
    <property type="molecule type" value="Genomic_DNA"/>
</dbReference>
<protein>
    <recommendedName>
        <fullName evidence="4">Transmembrane protein</fullName>
    </recommendedName>
</protein>
<feature type="transmembrane region" description="Helical" evidence="1">
    <location>
        <begin position="35"/>
        <end position="53"/>
    </location>
</feature>
<sequence>MTVLCALLLTLAGSALVYLASTRQRLRATSLPQPIRAIGWLLMLGGLVAWLLASGVGAGIASALTAIMLTWVLLPYLAWWRTAGDGADKP</sequence>
<organism evidence="2 3">
    <name type="scientific">Dyella jiangningensis</name>
    <dbReference type="NCBI Taxonomy" id="1379159"/>
    <lineage>
        <taxon>Bacteria</taxon>
        <taxon>Pseudomonadati</taxon>
        <taxon>Pseudomonadota</taxon>
        <taxon>Gammaproteobacteria</taxon>
        <taxon>Lysobacterales</taxon>
        <taxon>Rhodanobacteraceae</taxon>
        <taxon>Dyella</taxon>
    </lineage>
</organism>
<comment type="caution">
    <text evidence="2">The sequence shown here is derived from an EMBL/GenBank/DDBJ whole genome shotgun (WGS) entry which is preliminary data.</text>
</comment>
<gene>
    <name evidence="2" type="ORF">CA260_12060</name>
</gene>
<evidence type="ECO:0008006" key="4">
    <source>
        <dbReference type="Google" id="ProtNLM"/>
    </source>
</evidence>
<keyword evidence="1" id="KW-0472">Membrane</keyword>
<keyword evidence="1" id="KW-0812">Transmembrane</keyword>
<evidence type="ECO:0000313" key="2">
    <source>
        <dbReference type="EMBL" id="RAO76061.1"/>
    </source>
</evidence>
<evidence type="ECO:0000313" key="3">
    <source>
        <dbReference type="Proteomes" id="UP000248926"/>
    </source>
</evidence>
<dbReference type="Proteomes" id="UP000248926">
    <property type="component" value="Unassembled WGS sequence"/>
</dbReference>